<dbReference type="AlphaFoldDB" id="A0A0C2IHI8"/>
<dbReference type="EC" id="2.7.11.1" evidence="2"/>
<feature type="binding site" evidence="9">
    <location>
        <position position="234"/>
    </location>
    <ligand>
        <name>ATP</name>
        <dbReference type="ChEBI" id="CHEBI:30616"/>
    </ligand>
</feature>
<dbReference type="Pfam" id="PF00069">
    <property type="entry name" value="Pkinase"/>
    <property type="match status" value="1"/>
</dbReference>
<dbReference type="Pfam" id="PF00498">
    <property type="entry name" value="FHA"/>
    <property type="match status" value="1"/>
</dbReference>
<feature type="region of interest" description="Disordered" evidence="10">
    <location>
        <begin position="998"/>
        <end position="1086"/>
    </location>
</feature>
<proteinExistence type="inferred from homology"/>
<feature type="domain" description="Protein kinase" evidence="12">
    <location>
        <begin position="205"/>
        <end position="461"/>
    </location>
</feature>
<dbReference type="SMART" id="SM00220">
    <property type="entry name" value="S_TKc"/>
    <property type="match status" value="1"/>
</dbReference>
<dbReference type="InterPro" id="IPR017441">
    <property type="entry name" value="Protein_kinase_ATP_BS"/>
</dbReference>
<dbReference type="InterPro" id="IPR011009">
    <property type="entry name" value="Kinase-like_dom_sf"/>
</dbReference>
<dbReference type="PROSITE" id="PS50011">
    <property type="entry name" value="PROTEIN_KINASE_DOM"/>
    <property type="match status" value="1"/>
</dbReference>
<dbReference type="GO" id="GO:0005524">
    <property type="term" value="F:ATP binding"/>
    <property type="evidence" value="ECO:0007669"/>
    <property type="project" value="UniProtKB-UniRule"/>
</dbReference>
<evidence type="ECO:0000256" key="3">
    <source>
        <dbReference type="ARBA" id="ARBA00022527"/>
    </source>
</evidence>
<name>A0A0C2IHI8_9PEZI</name>
<sequence length="1273" mass="139188">MADEKTIFIVKGDDWLLGNKANDQFQRDNEQAGGEDDSASEDVESVYADHGTPAPNHSVRLILRITTNNVPKNAHLGFVIGGDEAMCDILLNDKRISAKHLAVQPNLTFNTVLVKNHSQHGTKVAFTRLQESITLKNTRVLLEHEKAAVSFGDHLEIHIERFAIPTGWAEFCANQRIQANLPALDSLALGPAIATTNASKRAPVYFQDRQLGTGASAQVFRAVEKYTGNVYAIKLYHMPQLARWQEAETLERLRHKHVVRYVAYNRTAGRPTELVMEYVEGPNLEEVLDPGHRHAPLDVFEARDVIHQLLQAVSHLHSKDVVHRDIKPANVIVARRSPVYIKLVDFGSATSTAPFKSYWGTPWYTAPEYLSRQMPRTEKVDVYSVGVIALQLLFGVTWDLATESGPTSGLQSCVAAIVQQKEALAAVAERFPVPFDFVSALLSERPEGRLSAAEGLQHMVFRPGVDLGSCPGPSGVVPEMPTEVLTTADGHQEPAGAGAGADVDVGPYAQYAEYVAYAQGDAGLLDLYGDVAVEAGMINLRTPDYPQASEAVLRSRSTGRTSLLGPRSGSHQSRRLLSTASARHKRQKQDHTSARGRGRSSFVRSGAPSPLSGRDAHSSHALTPDGQVDQENGEAGGDGLHNDSDYRLPGIDEGSAVRVGAIPDTASWGGMPSSSHGSSGKTSTDNESQSEADLYDGCWMDPSHDLGAGSFLGGVRQPATRRRRASPPASLPASDRTPTFHSLSSLGDMGHQDAAPPGADGAHGVDNGLRAADRAEAAGSIRRRESLRDDARFEPTSGAGALTEAPVVIDGHVIATDDDSVSITDILDAARPASADRNRYRSRLEERGVVVQRRGQPWVPVLDGCFLCQALRLDLGPLLVRYALDPEVLLGNYLLLPDSLSPELRVLWWNQVAIVFSPQTYEINLTHLFKAYGFERNVITSLLQESAYMSRSSIRGVMQGTYAALQDVYRLCIVKSLNAEPVRSIAATCGLVLYDEGGNAEADEDEGDEDGDDVEYNEGNEGDSDDGDDDDDDESNHDQHDEHDGQNATATDQGTVLPRSANQPTSAHPAGQGNRMPTAQLPDQLSDSASAFDGLTMHEMESRHLLNVRDVFAAASTPSRVRQRYYHLLRAHGVLTERGSQAWVPLKDGCFVYQVLGRDRELRLLLEQASMRPSVLQGNYLRLRHTLPPQYSVLWWRDAPIFYMPDARTVNGRQLFKMFGKNANWLKSRCGGTTVLGARFHGYYIDVVDADNLCRMNRFDMEPIRAISAELGR</sequence>
<dbReference type="GeneID" id="63681244"/>
<comment type="caution">
    <text evidence="13">The sequence shown here is derived from an EMBL/GenBank/DDBJ whole genome shotgun (WGS) entry which is preliminary data.</text>
</comment>
<dbReference type="PROSITE" id="PS00107">
    <property type="entry name" value="PROTEIN_KINASE_ATP"/>
    <property type="match status" value="1"/>
</dbReference>
<feature type="compositionally biased region" description="Acidic residues" evidence="10">
    <location>
        <begin position="1001"/>
        <end position="1035"/>
    </location>
</feature>
<dbReference type="InterPro" id="IPR008271">
    <property type="entry name" value="Ser/Thr_kinase_AS"/>
</dbReference>
<dbReference type="SUPFAM" id="SSF56112">
    <property type="entry name" value="Protein kinase-like (PK-like)"/>
    <property type="match status" value="1"/>
</dbReference>
<evidence type="ECO:0000256" key="10">
    <source>
        <dbReference type="SAM" id="MobiDB-lite"/>
    </source>
</evidence>
<evidence type="ECO:0000313" key="13">
    <source>
        <dbReference type="EMBL" id="KIH86480.1"/>
    </source>
</evidence>
<accession>A0A0C2IHI8</accession>
<evidence type="ECO:0000256" key="2">
    <source>
        <dbReference type="ARBA" id="ARBA00012513"/>
    </source>
</evidence>
<dbReference type="HOGENOM" id="CLU_263754_0_0_1"/>
<comment type="catalytic activity">
    <reaction evidence="8">
        <text>L-seryl-[protein] + ATP = O-phospho-L-seryl-[protein] + ADP + H(+)</text>
        <dbReference type="Rhea" id="RHEA:17989"/>
        <dbReference type="Rhea" id="RHEA-COMP:9863"/>
        <dbReference type="Rhea" id="RHEA-COMP:11604"/>
        <dbReference type="ChEBI" id="CHEBI:15378"/>
        <dbReference type="ChEBI" id="CHEBI:29999"/>
        <dbReference type="ChEBI" id="CHEBI:30616"/>
        <dbReference type="ChEBI" id="CHEBI:83421"/>
        <dbReference type="ChEBI" id="CHEBI:456216"/>
        <dbReference type="EC" id="2.7.11.1"/>
    </reaction>
</comment>
<feature type="compositionally biased region" description="Basic and acidic residues" evidence="10">
    <location>
        <begin position="1036"/>
        <end position="1045"/>
    </location>
</feature>
<keyword evidence="6 9" id="KW-0067">ATP-binding</keyword>
<dbReference type="InterPro" id="IPR008984">
    <property type="entry name" value="SMAD_FHA_dom_sf"/>
</dbReference>
<keyword evidence="3" id="KW-0723">Serine/threonine-protein kinase</keyword>
<feature type="region of interest" description="Disordered" evidence="10">
    <location>
        <begin position="21"/>
        <end position="42"/>
    </location>
</feature>
<dbReference type="Gene3D" id="1.10.510.10">
    <property type="entry name" value="Transferase(Phosphotransferase) domain 1"/>
    <property type="match status" value="1"/>
</dbReference>
<keyword evidence="5" id="KW-0418">Kinase</keyword>
<feature type="compositionally biased region" description="Polar residues" evidence="10">
    <location>
        <begin position="569"/>
        <end position="581"/>
    </location>
</feature>
<evidence type="ECO:0000256" key="9">
    <source>
        <dbReference type="PROSITE-ProRule" id="PRU10141"/>
    </source>
</evidence>
<comment type="similarity">
    <text evidence="1">Belongs to the protein kinase superfamily. CAMK Ser/Thr protein kinase family. CHEK2 subfamily.</text>
</comment>
<evidence type="ECO:0000256" key="4">
    <source>
        <dbReference type="ARBA" id="ARBA00022741"/>
    </source>
</evidence>
<dbReference type="Proteomes" id="UP000031575">
    <property type="component" value="Unassembled WGS sequence"/>
</dbReference>
<dbReference type="OrthoDB" id="10252171at2759"/>
<feature type="compositionally biased region" description="Basic and acidic residues" evidence="10">
    <location>
        <begin position="776"/>
        <end position="793"/>
    </location>
</feature>
<feature type="compositionally biased region" description="Low complexity" evidence="10">
    <location>
        <begin position="752"/>
        <end position="764"/>
    </location>
</feature>
<keyword evidence="4 9" id="KW-0547">Nucleotide-binding</keyword>
<feature type="region of interest" description="Disordered" evidence="10">
    <location>
        <begin position="776"/>
        <end position="795"/>
    </location>
</feature>
<dbReference type="InterPro" id="IPR000719">
    <property type="entry name" value="Prot_kinase_dom"/>
</dbReference>
<dbReference type="PROSITE" id="PS50006">
    <property type="entry name" value="FHA_DOMAIN"/>
    <property type="match status" value="1"/>
</dbReference>
<feature type="region of interest" description="Disordered" evidence="10">
    <location>
        <begin position="709"/>
        <end position="766"/>
    </location>
</feature>
<gene>
    <name evidence="13" type="ORF">SPBR_08085</name>
</gene>
<dbReference type="EMBL" id="AWTV01000011">
    <property type="protein sequence ID" value="KIH86480.1"/>
    <property type="molecule type" value="Genomic_DNA"/>
</dbReference>
<feature type="compositionally biased region" description="Low complexity" evidence="10">
    <location>
        <begin position="667"/>
        <end position="683"/>
    </location>
</feature>
<comment type="catalytic activity">
    <reaction evidence="7">
        <text>L-threonyl-[protein] + ATP = O-phospho-L-threonyl-[protein] + ADP + H(+)</text>
        <dbReference type="Rhea" id="RHEA:46608"/>
        <dbReference type="Rhea" id="RHEA-COMP:11060"/>
        <dbReference type="Rhea" id="RHEA-COMP:11605"/>
        <dbReference type="ChEBI" id="CHEBI:15378"/>
        <dbReference type="ChEBI" id="CHEBI:30013"/>
        <dbReference type="ChEBI" id="CHEBI:30616"/>
        <dbReference type="ChEBI" id="CHEBI:61977"/>
        <dbReference type="ChEBI" id="CHEBI:456216"/>
        <dbReference type="EC" id="2.7.11.1"/>
    </reaction>
</comment>
<evidence type="ECO:0000259" key="12">
    <source>
        <dbReference type="PROSITE" id="PS50011"/>
    </source>
</evidence>
<feature type="compositionally biased region" description="Acidic residues" evidence="10">
    <location>
        <begin position="33"/>
        <end position="42"/>
    </location>
</feature>
<dbReference type="GO" id="GO:0005634">
    <property type="term" value="C:nucleus"/>
    <property type="evidence" value="ECO:0007669"/>
    <property type="project" value="TreeGrafter"/>
</dbReference>
<feature type="compositionally biased region" description="Basic residues" evidence="10">
    <location>
        <begin position="582"/>
        <end position="598"/>
    </location>
</feature>
<feature type="region of interest" description="Disordered" evidence="10">
    <location>
        <begin position="663"/>
        <end position="697"/>
    </location>
</feature>
<evidence type="ECO:0000256" key="7">
    <source>
        <dbReference type="ARBA" id="ARBA00047899"/>
    </source>
</evidence>
<dbReference type="Gene3D" id="2.60.200.20">
    <property type="match status" value="1"/>
</dbReference>
<dbReference type="PROSITE" id="PS00108">
    <property type="entry name" value="PROTEIN_KINASE_ST"/>
    <property type="match status" value="1"/>
</dbReference>
<evidence type="ECO:0000256" key="6">
    <source>
        <dbReference type="ARBA" id="ARBA00022840"/>
    </source>
</evidence>
<dbReference type="RefSeq" id="XP_040614490.1">
    <property type="nucleotide sequence ID" value="XM_040766323.1"/>
</dbReference>
<dbReference type="PANTHER" id="PTHR44167:SF24">
    <property type="entry name" value="SERINE_THREONINE-PROTEIN KINASE CHK2"/>
    <property type="match status" value="1"/>
</dbReference>
<dbReference type="InterPro" id="IPR000253">
    <property type="entry name" value="FHA_dom"/>
</dbReference>
<evidence type="ECO:0000259" key="11">
    <source>
        <dbReference type="PROSITE" id="PS50006"/>
    </source>
</evidence>
<dbReference type="PANTHER" id="PTHR44167">
    <property type="entry name" value="OVARIAN-SPECIFIC SERINE/THREONINE-PROTEIN KINASE LOK-RELATED"/>
    <property type="match status" value="1"/>
</dbReference>
<evidence type="ECO:0000256" key="1">
    <source>
        <dbReference type="ARBA" id="ARBA00005575"/>
    </source>
</evidence>
<dbReference type="VEuPathDB" id="FungiDB:SPBR_08085"/>
<keyword evidence="5" id="KW-0808">Transferase</keyword>
<keyword evidence="14" id="KW-1185">Reference proteome</keyword>
<evidence type="ECO:0000313" key="14">
    <source>
        <dbReference type="Proteomes" id="UP000031575"/>
    </source>
</evidence>
<dbReference type="SUPFAM" id="SSF49879">
    <property type="entry name" value="SMAD/FHA domain"/>
    <property type="match status" value="1"/>
</dbReference>
<feature type="compositionally biased region" description="Polar residues" evidence="10">
    <location>
        <begin position="1046"/>
        <end position="1066"/>
    </location>
</feature>
<reference evidence="13 14" key="1">
    <citation type="journal article" date="2014" name="BMC Genomics">
        <title>Comparative genomics of the major fungal agents of human and animal Sporotrichosis: Sporothrix schenckii and Sporothrix brasiliensis.</title>
        <authorList>
            <person name="Teixeira M.M."/>
            <person name="de Almeida L.G."/>
            <person name="Kubitschek-Barreira P."/>
            <person name="Alves F.L."/>
            <person name="Kioshima E.S."/>
            <person name="Abadio A.K."/>
            <person name="Fernandes L."/>
            <person name="Derengowski L.S."/>
            <person name="Ferreira K.S."/>
            <person name="Souza R.C."/>
            <person name="Ruiz J.C."/>
            <person name="de Andrade N.C."/>
            <person name="Paes H.C."/>
            <person name="Nicola A.M."/>
            <person name="Albuquerque P."/>
            <person name="Gerber A.L."/>
            <person name="Martins V.P."/>
            <person name="Peconick L.D."/>
            <person name="Neto A.V."/>
            <person name="Chaucanez C.B."/>
            <person name="Silva P.A."/>
            <person name="Cunha O.L."/>
            <person name="de Oliveira F.F."/>
            <person name="dos Santos T.C."/>
            <person name="Barros A.L."/>
            <person name="Soares M.A."/>
            <person name="de Oliveira L.M."/>
            <person name="Marini M.M."/>
            <person name="Villalobos-Duno H."/>
            <person name="Cunha M.M."/>
            <person name="de Hoog S."/>
            <person name="da Silveira J.F."/>
            <person name="Henrissat B."/>
            <person name="Nino-Vega G.A."/>
            <person name="Cisalpino P.S."/>
            <person name="Mora-Montes H.M."/>
            <person name="Almeida S.R."/>
            <person name="Stajich J.E."/>
            <person name="Lopes-Bezerra L.M."/>
            <person name="Vasconcelos A.T."/>
            <person name="Felipe M.S."/>
        </authorList>
    </citation>
    <scope>NUCLEOTIDE SEQUENCE [LARGE SCALE GENOMIC DNA]</scope>
    <source>
        <strain evidence="13 14">5110</strain>
    </source>
</reference>
<feature type="region of interest" description="Disordered" evidence="10">
    <location>
        <begin position="552"/>
        <end position="651"/>
    </location>
</feature>
<feature type="compositionally biased region" description="Polar residues" evidence="10">
    <location>
        <begin position="1075"/>
        <end position="1086"/>
    </location>
</feature>
<evidence type="ECO:0000256" key="8">
    <source>
        <dbReference type="ARBA" id="ARBA00048679"/>
    </source>
</evidence>
<organism evidence="13 14">
    <name type="scientific">Sporothrix brasiliensis 5110</name>
    <dbReference type="NCBI Taxonomy" id="1398154"/>
    <lineage>
        <taxon>Eukaryota</taxon>
        <taxon>Fungi</taxon>
        <taxon>Dikarya</taxon>
        <taxon>Ascomycota</taxon>
        <taxon>Pezizomycotina</taxon>
        <taxon>Sordariomycetes</taxon>
        <taxon>Sordariomycetidae</taxon>
        <taxon>Ophiostomatales</taxon>
        <taxon>Ophiostomataceae</taxon>
        <taxon>Sporothrix</taxon>
    </lineage>
</organism>
<protein>
    <recommendedName>
        <fullName evidence="2">non-specific serine/threonine protein kinase</fullName>
        <ecNumber evidence="2">2.7.11.1</ecNumber>
    </recommendedName>
</protein>
<dbReference type="GO" id="GO:0004674">
    <property type="term" value="F:protein serine/threonine kinase activity"/>
    <property type="evidence" value="ECO:0007669"/>
    <property type="project" value="UniProtKB-KW"/>
</dbReference>
<dbReference type="GO" id="GO:0044773">
    <property type="term" value="P:mitotic DNA damage checkpoint signaling"/>
    <property type="evidence" value="ECO:0007669"/>
    <property type="project" value="TreeGrafter"/>
</dbReference>
<feature type="compositionally biased region" description="Polar residues" evidence="10">
    <location>
        <begin position="736"/>
        <end position="745"/>
    </location>
</feature>
<feature type="domain" description="FHA" evidence="11">
    <location>
        <begin position="78"/>
        <end position="129"/>
    </location>
</feature>
<dbReference type="CDD" id="cd14014">
    <property type="entry name" value="STKc_PknB_like"/>
    <property type="match status" value="1"/>
</dbReference>
<evidence type="ECO:0000256" key="5">
    <source>
        <dbReference type="ARBA" id="ARBA00022777"/>
    </source>
</evidence>